<evidence type="ECO:0000313" key="5">
    <source>
        <dbReference type="Proteomes" id="UP000663801"/>
    </source>
</evidence>
<evidence type="ECO:0000256" key="2">
    <source>
        <dbReference type="SAM" id="Phobius"/>
    </source>
</evidence>
<name>A0A938YPF3_9ACTN</name>
<keyword evidence="3" id="KW-0732">Signal</keyword>
<proteinExistence type="predicted"/>
<reference evidence="4" key="1">
    <citation type="submission" date="2021-01" db="EMBL/GenBank/DDBJ databases">
        <title>KCTC 19127 draft genome.</title>
        <authorList>
            <person name="An D."/>
        </authorList>
    </citation>
    <scope>NUCLEOTIDE SEQUENCE</scope>
    <source>
        <strain evidence="4">KCTC 19127</strain>
    </source>
</reference>
<evidence type="ECO:0000313" key="4">
    <source>
        <dbReference type="EMBL" id="MBM9476798.1"/>
    </source>
</evidence>
<evidence type="ECO:0000256" key="1">
    <source>
        <dbReference type="SAM" id="MobiDB-lite"/>
    </source>
</evidence>
<feature type="region of interest" description="Disordered" evidence="1">
    <location>
        <begin position="215"/>
        <end position="235"/>
    </location>
</feature>
<feature type="region of interest" description="Disordered" evidence="1">
    <location>
        <begin position="28"/>
        <end position="58"/>
    </location>
</feature>
<gene>
    <name evidence="4" type="ORF">JL107_10105</name>
</gene>
<keyword evidence="2" id="KW-1133">Transmembrane helix</keyword>
<feature type="compositionally biased region" description="Low complexity" evidence="1">
    <location>
        <begin position="887"/>
        <end position="910"/>
    </location>
</feature>
<dbReference type="GO" id="GO:0005975">
    <property type="term" value="P:carbohydrate metabolic process"/>
    <property type="evidence" value="ECO:0007669"/>
    <property type="project" value="UniProtKB-ARBA"/>
</dbReference>
<feature type="signal peptide" evidence="3">
    <location>
        <begin position="1"/>
        <end position="26"/>
    </location>
</feature>
<dbReference type="InterPro" id="IPR013783">
    <property type="entry name" value="Ig-like_fold"/>
</dbReference>
<organism evidence="4 5">
    <name type="scientific">Nakamurella flavida</name>
    <dbReference type="NCBI Taxonomy" id="363630"/>
    <lineage>
        <taxon>Bacteria</taxon>
        <taxon>Bacillati</taxon>
        <taxon>Actinomycetota</taxon>
        <taxon>Actinomycetes</taxon>
        <taxon>Nakamurellales</taxon>
        <taxon>Nakamurellaceae</taxon>
        <taxon>Nakamurella</taxon>
    </lineage>
</organism>
<feature type="chain" id="PRO_5039269892" description="Glycoprotein" evidence="3">
    <location>
        <begin position="27"/>
        <end position="910"/>
    </location>
</feature>
<feature type="region of interest" description="Disordered" evidence="1">
    <location>
        <begin position="311"/>
        <end position="403"/>
    </location>
</feature>
<feature type="compositionally biased region" description="Low complexity" evidence="1">
    <location>
        <begin position="328"/>
        <end position="403"/>
    </location>
</feature>
<evidence type="ECO:0008006" key="6">
    <source>
        <dbReference type="Google" id="ProtNLM"/>
    </source>
</evidence>
<evidence type="ECO:0000256" key="3">
    <source>
        <dbReference type="SAM" id="SignalP"/>
    </source>
</evidence>
<protein>
    <recommendedName>
        <fullName evidence="6">Glycoprotein</fullName>
    </recommendedName>
</protein>
<dbReference type="AlphaFoldDB" id="A0A938YPF3"/>
<keyword evidence="2" id="KW-0472">Membrane</keyword>
<dbReference type="EMBL" id="JAERWL010000008">
    <property type="protein sequence ID" value="MBM9476798.1"/>
    <property type="molecule type" value="Genomic_DNA"/>
</dbReference>
<sequence>MSGGPVRTRAVLVVLAATLLLWPCLAGPTGTPAQAREPDGTTNGETTGTDPTGTGDQPWAPYGEFAGRLAFALDDLSPAVVTATAADTLTLTATVTNTGPDVLAGLTARFQRGDAVTDTAALQERIDRPEQPVAVIQPTFTALSTTTLDPGATATFTLTAPITGTAAGGLDLDRPGVYPLMVNVNGEVREPDGAREARVGELHALITVLALPADTGTTDTADEPATPGPTPVPVDLTWPLVDRPHLGVDGVFLDDDLVAEISPGGRLYEIAAALAGSGLPDGSATAVVDPRLLDEVDRMTRGYRVLAPGTAQGALQPVLPTEGGTGGDTAEPTSSTTTTATGSSTAPSAGSVAGSVTGSPTGTAAAPPTTPASGAPAAGGTAATDTATAAASGTDAVEPAGTVAGTGTTAAQRFLTLLREIAAARQTVVLPYSDPDVVALVQAGLDGQLTRSVELGRTVAERVLTDPTPGSPTPDLDTTTALPPTGTLDDSTAAALLAAGYTSAVLSPTTLTGAEGTGDTVAPGTVTVDIRRGTDAAADGGTLPAVVADTRVLLDAGPLAAAGRGGGWTSRLNVMTAVLAQRSLDGTDTTPTVLVPGRTTGLTVTDLTRLAETVQTLAGAGAVTGAPLRQLTSGDRPAASDRPVTLAYPDAAREAQLAPAYLARLADLDRAVTSTGTALLPPQVAGEADPALLLDPLREALDVATSSTLRDDPAPGTAVLDTVEATLAGVQGGVGIASSGGSYTLASSTSPLAVTLRNTTPYRVQVGLQLTGGQVVGLTVVDPGLQTLLPGRSAQVSVETTVSRVASFVVTSRLISPDGRAWGEPVPLPVRSTAYGAFTVIIVAVAGAVLLLMVVLRIRQRVRGRRARLAAEAAGAVAPPSDGAPRTDPAGADAAVPADPAATPSPTEPR</sequence>
<dbReference type="RefSeq" id="WP_205256900.1">
    <property type="nucleotide sequence ID" value="NZ_BAAAPV010000004.1"/>
</dbReference>
<dbReference type="Gene3D" id="2.60.40.10">
    <property type="entry name" value="Immunoglobulins"/>
    <property type="match status" value="1"/>
</dbReference>
<accession>A0A938YPF3</accession>
<feature type="transmembrane region" description="Helical" evidence="2">
    <location>
        <begin position="834"/>
        <end position="856"/>
    </location>
</feature>
<keyword evidence="2" id="KW-0812">Transmembrane</keyword>
<keyword evidence="5" id="KW-1185">Reference proteome</keyword>
<feature type="compositionally biased region" description="Low complexity" evidence="1">
    <location>
        <begin position="40"/>
        <end position="56"/>
    </location>
</feature>
<comment type="caution">
    <text evidence="4">The sequence shown here is derived from an EMBL/GenBank/DDBJ whole genome shotgun (WGS) entry which is preliminary data.</text>
</comment>
<feature type="region of interest" description="Disordered" evidence="1">
    <location>
        <begin position="871"/>
        <end position="910"/>
    </location>
</feature>
<dbReference type="Proteomes" id="UP000663801">
    <property type="component" value="Unassembled WGS sequence"/>
</dbReference>